<dbReference type="SUPFAM" id="SSF48452">
    <property type="entry name" value="TPR-like"/>
    <property type="match status" value="2"/>
</dbReference>
<dbReference type="Pfam" id="PF07721">
    <property type="entry name" value="TPR_4"/>
    <property type="match status" value="1"/>
</dbReference>
<accession>A0ABX8BA32</accession>
<sequence length="474" mass="51311">MADRTVTTALDRASVRHLARSPEIQLQNLLRHGRQLWELGELDAAREAFRQALKCDAESAVTYQWLGLVLRDLGELREAVRMWRTAETLAPSDPQILLNLGVGLFELGRFFIANRTDEPLQLLRRAVECAPSPYGKAWFSLGNVCYVHGDYAAARDAYQTALAAEPGLGVAYRNLGNALFRLGEPAAALDAYRQALATGDAQVATYHNLGLAALSLRDAETAETAFQTAVAMRPTDGESWLGLGNAKALQGDFPAAQAAFAEALSSRGGQYGEAALELGKSSLVMGQAQAAVEVLARHLTESPLPGLYIGLSRAYVKLGQLAEAARTLRAFVTTPGGNTAQGYYELGLVLAQCEPPHAAELAFRTAIEKRNGVYPEAWHRLGRALMRQNKPLLAVEAFQQAIAQRPDFAEALKDLGQALYRSSDLHAADAALNAALRVERTTGQLNVQAVWQIEPELLSGLRQAACLYDLPPSP</sequence>
<evidence type="ECO:0000256" key="1">
    <source>
        <dbReference type="ARBA" id="ARBA00022737"/>
    </source>
</evidence>
<proteinExistence type="predicted"/>
<reference evidence="4 5" key="1">
    <citation type="submission" date="2021-03" db="EMBL/GenBank/DDBJ databases">
        <title>Genomic and phenotypic characterization of Chloracidobacterium isolates provides evidence for multiple species.</title>
        <authorList>
            <person name="Saini M.K."/>
            <person name="Costas A.M.G."/>
            <person name="Tank M."/>
            <person name="Bryant D.A."/>
        </authorList>
    </citation>
    <scope>NUCLEOTIDE SEQUENCE [LARGE SCALE GENOMIC DNA]</scope>
    <source>
        <strain evidence="4 5">BV2-C</strain>
    </source>
</reference>
<evidence type="ECO:0000313" key="5">
    <source>
        <dbReference type="Proteomes" id="UP000676506"/>
    </source>
</evidence>
<evidence type="ECO:0000313" key="4">
    <source>
        <dbReference type="EMBL" id="QUW03792.1"/>
    </source>
</evidence>
<dbReference type="RefSeq" id="WP_211429682.1">
    <property type="nucleotide sequence ID" value="NZ_CP072648.1"/>
</dbReference>
<dbReference type="InterPro" id="IPR013105">
    <property type="entry name" value="TPR_2"/>
</dbReference>
<dbReference type="PANTHER" id="PTHR12558:SF13">
    <property type="entry name" value="CELL DIVISION CYCLE PROTEIN 27 HOMOLOG"/>
    <property type="match status" value="1"/>
</dbReference>
<feature type="repeat" description="TPR" evidence="3">
    <location>
        <begin position="375"/>
        <end position="408"/>
    </location>
</feature>
<dbReference type="Pfam" id="PF13432">
    <property type="entry name" value="TPR_16"/>
    <property type="match status" value="3"/>
</dbReference>
<dbReference type="Proteomes" id="UP000676506">
    <property type="component" value="Chromosome 1"/>
</dbReference>
<feature type="repeat" description="TPR" evidence="3">
    <location>
        <begin position="203"/>
        <end position="236"/>
    </location>
</feature>
<feature type="repeat" description="TPR" evidence="3">
    <location>
        <begin position="169"/>
        <end position="202"/>
    </location>
</feature>
<protein>
    <submittedName>
        <fullName evidence="4">Tetratricopeptide repeat protein</fullName>
    </submittedName>
</protein>
<keyword evidence="5" id="KW-1185">Reference proteome</keyword>
<dbReference type="Gene3D" id="1.25.40.10">
    <property type="entry name" value="Tetratricopeptide repeat domain"/>
    <property type="match status" value="4"/>
</dbReference>
<gene>
    <name evidence="4" type="ORF">J8C06_04990</name>
</gene>
<dbReference type="Pfam" id="PF07719">
    <property type="entry name" value="TPR_2"/>
    <property type="match status" value="2"/>
</dbReference>
<keyword evidence="2 3" id="KW-0802">TPR repeat</keyword>
<evidence type="ECO:0000256" key="3">
    <source>
        <dbReference type="PROSITE-ProRule" id="PRU00339"/>
    </source>
</evidence>
<dbReference type="PANTHER" id="PTHR12558">
    <property type="entry name" value="CELL DIVISION CYCLE 16,23,27"/>
    <property type="match status" value="1"/>
</dbReference>
<dbReference type="InterPro" id="IPR011717">
    <property type="entry name" value="TPR-4"/>
</dbReference>
<name>A0ABX8BA32_9BACT</name>
<dbReference type="InterPro" id="IPR019734">
    <property type="entry name" value="TPR_rpt"/>
</dbReference>
<keyword evidence="1" id="KW-0677">Repeat</keyword>
<evidence type="ECO:0000256" key="2">
    <source>
        <dbReference type="ARBA" id="ARBA00022803"/>
    </source>
</evidence>
<dbReference type="PROSITE" id="PS50005">
    <property type="entry name" value="TPR"/>
    <property type="match status" value="5"/>
</dbReference>
<dbReference type="EMBL" id="CP072648">
    <property type="protein sequence ID" value="QUW03792.1"/>
    <property type="molecule type" value="Genomic_DNA"/>
</dbReference>
<feature type="repeat" description="TPR" evidence="3">
    <location>
        <begin position="60"/>
        <end position="93"/>
    </location>
</feature>
<dbReference type="InterPro" id="IPR011990">
    <property type="entry name" value="TPR-like_helical_dom_sf"/>
</dbReference>
<dbReference type="SMART" id="SM00028">
    <property type="entry name" value="TPR"/>
    <property type="match status" value="9"/>
</dbReference>
<feature type="repeat" description="TPR" evidence="3">
    <location>
        <begin position="135"/>
        <end position="168"/>
    </location>
</feature>
<dbReference type="Pfam" id="PF13181">
    <property type="entry name" value="TPR_8"/>
    <property type="match status" value="1"/>
</dbReference>
<organism evidence="4 5">
    <name type="scientific">Chloracidobacterium validum</name>
    <dbReference type="NCBI Taxonomy" id="2821543"/>
    <lineage>
        <taxon>Bacteria</taxon>
        <taxon>Pseudomonadati</taxon>
        <taxon>Acidobacteriota</taxon>
        <taxon>Terriglobia</taxon>
        <taxon>Terriglobales</taxon>
        <taxon>Acidobacteriaceae</taxon>
        <taxon>Chloracidobacterium</taxon>
    </lineage>
</organism>